<evidence type="ECO:0000313" key="1">
    <source>
        <dbReference type="EMBL" id="VVC91890.1"/>
    </source>
</evidence>
<reference evidence="1 2" key="1">
    <citation type="submission" date="2017-07" db="EMBL/GenBank/DDBJ databases">
        <authorList>
            <person name="Talla V."/>
            <person name="Backstrom N."/>
        </authorList>
    </citation>
    <scope>NUCLEOTIDE SEQUENCE [LARGE SCALE GENOMIC DNA]</scope>
</reference>
<dbReference type="AlphaFoldDB" id="A0A5E4Q2X3"/>
<dbReference type="Proteomes" id="UP000324832">
    <property type="component" value="Unassembled WGS sequence"/>
</dbReference>
<keyword evidence="2" id="KW-1185">Reference proteome</keyword>
<gene>
    <name evidence="1" type="ORF">LSINAPIS_LOCUS4448</name>
</gene>
<accession>A0A5E4Q2X3</accession>
<protein>
    <submittedName>
        <fullName evidence="1">Uncharacterized protein</fullName>
    </submittedName>
</protein>
<name>A0A5E4Q2X3_9NEOP</name>
<organism evidence="1 2">
    <name type="scientific">Leptidea sinapis</name>
    <dbReference type="NCBI Taxonomy" id="189913"/>
    <lineage>
        <taxon>Eukaryota</taxon>
        <taxon>Metazoa</taxon>
        <taxon>Ecdysozoa</taxon>
        <taxon>Arthropoda</taxon>
        <taxon>Hexapoda</taxon>
        <taxon>Insecta</taxon>
        <taxon>Pterygota</taxon>
        <taxon>Neoptera</taxon>
        <taxon>Endopterygota</taxon>
        <taxon>Lepidoptera</taxon>
        <taxon>Glossata</taxon>
        <taxon>Ditrysia</taxon>
        <taxon>Papilionoidea</taxon>
        <taxon>Pieridae</taxon>
        <taxon>Dismorphiinae</taxon>
        <taxon>Leptidea</taxon>
    </lineage>
</organism>
<dbReference type="EMBL" id="FZQP02001138">
    <property type="protein sequence ID" value="VVC91890.1"/>
    <property type="molecule type" value="Genomic_DNA"/>
</dbReference>
<evidence type="ECO:0000313" key="2">
    <source>
        <dbReference type="Proteomes" id="UP000324832"/>
    </source>
</evidence>
<sequence>MTSSHVLKFNNCNIVICEFLAFIQNKMDVMDEDSMVRLCNSAFTEDGKSQRDLNDIIYLFKGTDPEEMPLFVARELQKLPAITFDHIDVTRLLKDLLLFQNDLRTIKECFITKKEFSNLKDEV</sequence>
<proteinExistence type="predicted"/>